<evidence type="ECO:0000313" key="6">
    <source>
        <dbReference type="EMBL" id="KAL0476553.1"/>
    </source>
</evidence>
<dbReference type="SUPFAM" id="SSF143503">
    <property type="entry name" value="PUG domain-like"/>
    <property type="match status" value="1"/>
</dbReference>
<dbReference type="PANTHER" id="PTHR46713">
    <property type="entry name" value="F13M7.16 PROTEIN"/>
    <property type="match status" value="1"/>
</dbReference>
<dbReference type="GO" id="GO:0019079">
    <property type="term" value="P:viral genome replication"/>
    <property type="evidence" value="ECO:0007669"/>
    <property type="project" value="InterPro"/>
</dbReference>
<dbReference type="InterPro" id="IPR007096">
    <property type="entry name" value="RNA-dir_Rpol_cat_phage"/>
</dbReference>
<organism evidence="6 7">
    <name type="scientific">Acrasis kona</name>
    <dbReference type="NCBI Taxonomy" id="1008807"/>
    <lineage>
        <taxon>Eukaryota</taxon>
        <taxon>Discoba</taxon>
        <taxon>Heterolobosea</taxon>
        <taxon>Tetramitia</taxon>
        <taxon>Eutetramitia</taxon>
        <taxon>Acrasidae</taxon>
        <taxon>Acrasis</taxon>
    </lineage>
</organism>
<dbReference type="GO" id="GO:0000166">
    <property type="term" value="F:nucleotide binding"/>
    <property type="evidence" value="ECO:0007669"/>
    <property type="project" value="UniProtKB-KW"/>
</dbReference>
<evidence type="ECO:0000256" key="2">
    <source>
        <dbReference type="ARBA" id="ARBA00022741"/>
    </source>
</evidence>
<evidence type="ECO:0000313" key="7">
    <source>
        <dbReference type="Proteomes" id="UP001431209"/>
    </source>
</evidence>
<accession>A0AAW2YH26</accession>
<feature type="domain" description="RdRp catalytic" evidence="5">
    <location>
        <begin position="1"/>
        <end position="46"/>
    </location>
</feature>
<evidence type="ECO:0000259" key="5">
    <source>
        <dbReference type="PROSITE" id="PS50522"/>
    </source>
</evidence>
<proteinExistence type="predicted"/>
<evidence type="ECO:0000256" key="3">
    <source>
        <dbReference type="ARBA" id="ARBA00022953"/>
    </source>
</evidence>
<dbReference type="InterPro" id="IPR036339">
    <property type="entry name" value="PUB-like_dom_sf"/>
</dbReference>
<name>A0AAW2YH26_9EUKA</name>
<dbReference type="PROSITE" id="PS50522">
    <property type="entry name" value="RDRP_PHAGE"/>
    <property type="match status" value="1"/>
</dbReference>
<dbReference type="EC" id="2.7.7.48" evidence="1"/>
<reference evidence="6 7" key="1">
    <citation type="submission" date="2024-03" db="EMBL/GenBank/DDBJ databases">
        <title>The Acrasis kona genome and developmental transcriptomes reveal deep origins of eukaryotic multicellular pathways.</title>
        <authorList>
            <person name="Sheikh S."/>
            <person name="Fu C.-J."/>
            <person name="Brown M.W."/>
            <person name="Baldauf S.L."/>
        </authorList>
    </citation>
    <scope>NUCLEOTIDE SEQUENCE [LARGE SCALE GENOMIC DNA]</scope>
    <source>
        <strain evidence="6 7">ATCC MYA-3509</strain>
    </source>
</reference>
<dbReference type="AlphaFoldDB" id="A0AAW2YH26"/>
<keyword evidence="2" id="KW-0547">Nucleotide-binding</keyword>
<evidence type="ECO:0000256" key="4">
    <source>
        <dbReference type="SAM" id="MobiDB-lite"/>
    </source>
</evidence>
<gene>
    <name evidence="6" type="ORF">AKO1_006086</name>
</gene>
<comment type="caution">
    <text evidence="6">The sequence shown here is derived from an EMBL/GenBank/DDBJ whole genome shotgun (WGS) entry which is preliminary data.</text>
</comment>
<dbReference type="Pfam" id="PF09409">
    <property type="entry name" value="PUB"/>
    <property type="match status" value="1"/>
</dbReference>
<dbReference type="Gene3D" id="1.20.58.2190">
    <property type="match status" value="1"/>
</dbReference>
<dbReference type="PANTHER" id="PTHR46713:SF1">
    <property type="entry name" value="F13M7.16 PROTEIN"/>
    <property type="match status" value="1"/>
</dbReference>
<dbReference type="GO" id="GO:0003968">
    <property type="term" value="F:RNA-directed RNA polymerase activity"/>
    <property type="evidence" value="ECO:0007669"/>
    <property type="project" value="UniProtKB-EC"/>
</dbReference>
<dbReference type="Proteomes" id="UP001431209">
    <property type="component" value="Unassembled WGS sequence"/>
</dbReference>
<keyword evidence="3" id="KW-0693">Viral RNA replication</keyword>
<dbReference type="CDD" id="cd09212">
    <property type="entry name" value="PUB"/>
    <property type="match status" value="1"/>
</dbReference>
<keyword evidence="7" id="KW-1185">Reference proteome</keyword>
<evidence type="ECO:0000256" key="1">
    <source>
        <dbReference type="ARBA" id="ARBA00012494"/>
    </source>
</evidence>
<dbReference type="EMBL" id="JAOPGA020000059">
    <property type="protein sequence ID" value="KAL0476553.1"/>
    <property type="molecule type" value="Genomic_DNA"/>
</dbReference>
<dbReference type="SMART" id="SM00580">
    <property type="entry name" value="PUG"/>
    <property type="match status" value="1"/>
</dbReference>
<protein>
    <recommendedName>
        <fullName evidence="1">RNA-directed RNA polymerase</fullName>
        <ecNumber evidence="1">2.7.7.48</ecNumber>
    </recommendedName>
</protein>
<dbReference type="InterPro" id="IPR018997">
    <property type="entry name" value="PUB_domain"/>
</dbReference>
<feature type="region of interest" description="Disordered" evidence="4">
    <location>
        <begin position="111"/>
        <end position="140"/>
    </location>
</feature>
<sequence>MSVSEQVSCLLNGDDEILPIDTVKLLQSVINNIITKPNEQKFKKIPLTNAKVSEKIARYENAMGLLYLLGFEIFDGDENVLTLPESSFNLQTFETALKIIQNSLNADKTVDGKDLEMEKSRREAQERQKKEKSERELLREKLKKDKEERKYLVKGVASVGKKLERKSGANINRFSDVGVDLNKQGG</sequence>